<accession>F8N9J4</accession>
<sequence>MHNIYDLFGGDYKEKHYFCKYDISIDNTIFLHDAADDCYL</sequence>
<name>F8N9J4_9BACT</name>
<organism evidence="1 2">
    <name type="scientific">Hallella multisaccharivorax DSM 17128</name>
    <dbReference type="NCBI Taxonomy" id="688246"/>
    <lineage>
        <taxon>Bacteria</taxon>
        <taxon>Pseudomonadati</taxon>
        <taxon>Bacteroidota</taxon>
        <taxon>Bacteroidia</taxon>
        <taxon>Bacteroidales</taxon>
        <taxon>Prevotellaceae</taxon>
        <taxon>Hallella</taxon>
    </lineage>
</organism>
<evidence type="ECO:0000313" key="1">
    <source>
        <dbReference type="EMBL" id="EGN55708.1"/>
    </source>
</evidence>
<dbReference type="HOGENOM" id="CLU_3294336_0_0_10"/>
<dbReference type="AlphaFoldDB" id="F8N9J4"/>
<evidence type="ECO:0000313" key="2">
    <source>
        <dbReference type="Proteomes" id="UP000002772"/>
    </source>
</evidence>
<gene>
    <name evidence="1" type="ORF">Premu_0222</name>
</gene>
<keyword evidence="2" id="KW-1185">Reference proteome</keyword>
<reference evidence="2" key="1">
    <citation type="journal article" date="2011" name="Stand. Genomic Sci.">
        <title>Non-contiguous finished genome sequence of the opportunistic oral pathogen Prevotella multisaccharivorax type strain (PPPA20).</title>
        <authorList>
            <person name="Pati A."/>
            <person name="Gronow S."/>
            <person name="Lu M."/>
            <person name="Lapidus A."/>
            <person name="Nolan M."/>
            <person name="Lucas S."/>
            <person name="Hammon N."/>
            <person name="Deshpande S."/>
            <person name="Cheng J.F."/>
            <person name="Tapia R."/>
            <person name="Han C."/>
            <person name="Goodwin L."/>
            <person name="Pitluck S."/>
            <person name="Liolios K."/>
            <person name="Pagani I."/>
            <person name="Mavromatis K."/>
            <person name="Mikhailova N."/>
            <person name="Huntemann M."/>
            <person name="Chen A."/>
            <person name="Palaniappan K."/>
            <person name="Land M."/>
            <person name="Hauser L."/>
            <person name="Detter J.C."/>
            <person name="Brambilla E.M."/>
            <person name="Rohde M."/>
            <person name="Goker M."/>
            <person name="Woyke T."/>
            <person name="Bristow J."/>
            <person name="Eisen J.A."/>
            <person name="Markowitz V."/>
            <person name="Hugenholtz P."/>
            <person name="Kyrpides N.C."/>
            <person name="Klenk H.P."/>
            <person name="Ivanova N."/>
        </authorList>
    </citation>
    <scope>NUCLEOTIDE SEQUENCE [LARGE SCALE GENOMIC DNA]</scope>
    <source>
        <strain evidence="2">DSM 17128</strain>
    </source>
</reference>
<dbReference type="Proteomes" id="UP000002772">
    <property type="component" value="Unassembled WGS sequence"/>
</dbReference>
<dbReference type="STRING" id="688246.Premu_0222"/>
<protein>
    <submittedName>
        <fullName evidence="1">Uncharacterized protein</fullName>
    </submittedName>
</protein>
<proteinExistence type="predicted"/>
<dbReference type="EMBL" id="GL945017">
    <property type="protein sequence ID" value="EGN55708.1"/>
    <property type="molecule type" value="Genomic_DNA"/>
</dbReference>